<dbReference type="PANTHER" id="PTHR11839">
    <property type="entry name" value="UDP/ADP-SUGAR PYROPHOSPHATASE"/>
    <property type="match status" value="1"/>
</dbReference>
<keyword evidence="10" id="KW-1185">Reference proteome</keyword>
<dbReference type="InterPro" id="IPR000086">
    <property type="entry name" value="NUDIX_hydrolase_dom"/>
</dbReference>
<gene>
    <name evidence="9" type="ORF">G3A44_09565</name>
</gene>
<evidence type="ECO:0000313" key="10">
    <source>
        <dbReference type="Proteomes" id="UP000484255"/>
    </source>
</evidence>
<dbReference type="PROSITE" id="PS00893">
    <property type="entry name" value="NUDIX_BOX"/>
    <property type="match status" value="1"/>
</dbReference>
<evidence type="ECO:0000256" key="2">
    <source>
        <dbReference type="ARBA" id="ARBA00001946"/>
    </source>
</evidence>
<organism evidence="9 10">
    <name type="scientific">Ideonella livida</name>
    <dbReference type="NCBI Taxonomy" id="2707176"/>
    <lineage>
        <taxon>Bacteria</taxon>
        <taxon>Pseudomonadati</taxon>
        <taxon>Pseudomonadota</taxon>
        <taxon>Betaproteobacteria</taxon>
        <taxon>Burkholderiales</taxon>
        <taxon>Sphaerotilaceae</taxon>
        <taxon>Ideonella</taxon>
    </lineage>
</organism>
<evidence type="ECO:0000256" key="6">
    <source>
        <dbReference type="ARBA" id="ARBA00032162"/>
    </source>
</evidence>
<evidence type="ECO:0000256" key="7">
    <source>
        <dbReference type="ARBA" id="ARBA00032272"/>
    </source>
</evidence>
<dbReference type="PROSITE" id="PS51462">
    <property type="entry name" value="NUDIX"/>
    <property type="match status" value="1"/>
</dbReference>
<evidence type="ECO:0000256" key="4">
    <source>
        <dbReference type="ARBA" id="ARBA00016377"/>
    </source>
</evidence>
<dbReference type="GO" id="GO:0019693">
    <property type="term" value="P:ribose phosphate metabolic process"/>
    <property type="evidence" value="ECO:0007669"/>
    <property type="project" value="TreeGrafter"/>
</dbReference>
<evidence type="ECO:0000256" key="1">
    <source>
        <dbReference type="ARBA" id="ARBA00000847"/>
    </source>
</evidence>
<protein>
    <recommendedName>
        <fullName evidence="4">GDP-mannose pyrophosphatase</fullName>
    </recommendedName>
    <alternativeName>
        <fullName evidence="6">GDP-mannose hydrolase</fullName>
    </alternativeName>
    <alternativeName>
        <fullName evidence="7">GDPMK</fullName>
    </alternativeName>
</protein>
<dbReference type="InterPro" id="IPR015797">
    <property type="entry name" value="NUDIX_hydrolase-like_dom_sf"/>
</dbReference>
<dbReference type="GO" id="GO:0006753">
    <property type="term" value="P:nucleoside phosphate metabolic process"/>
    <property type="evidence" value="ECO:0007669"/>
    <property type="project" value="TreeGrafter"/>
</dbReference>
<proteinExistence type="inferred from homology"/>
<evidence type="ECO:0000259" key="8">
    <source>
        <dbReference type="PROSITE" id="PS51462"/>
    </source>
</evidence>
<keyword evidence="5 9" id="KW-0378">Hydrolase</keyword>
<accession>A0A7C9PGL6</accession>
<dbReference type="GO" id="GO:0016787">
    <property type="term" value="F:hydrolase activity"/>
    <property type="evidence" value="ECO:0007669"/>
    <property type="project" value="UniProtKB-KW"/>
</dbReference>
<dbReference type="Gene3D" id="3.90.79.10">
    <property type="entry name" value="Nucleoside Triphosphate Pyrophosphohydrolase"/>
    <property type="match status" value="1"/>
</dbReference>
<dbReference type="Pfam" id="PF00293">
    <property type="entry name" value="NUDIX"/>
    <property type="match status" value="1"/>
</dbReference>
<comment type="catalytic activity">
    <reaction evidence="1">
        <text>GDP-alpha-D-mannose + H2O = alpha-D-mannose 1-phosphate + GMP + 2 H(+)</text>
        <dbReference type="Rhea" id="RHEA:27978"/>
        <dbReference type="ChEBI" id="CHEBI:15377"/>
        <dbReference type="ChEBI" id="CHEBI:15378"/>
        <dbReference type="ChEBI" id="CHEBI:57527"/>
        <dbReference type="ChEBI" id="CHEBI:58115"/>
        <dbReference type="ChEBI" id="CHEBI:58409"/>
    </reaction>
</comment>
<comment type="cofactor">
    <cofactor evidence="2">
        <name>Mg(2+)</name>
        <dbReference type="ChEBI" id="CHEBI:18420"/>
    </cofactor>
</comment>
<dbReference type="EMBL" id="JAAGOH010000009">
    <property type="protein sequence ID" value="NDY91437.1"/>
    <property type="molecule type" value="Genomic_DNA"/>
</dbReference>
<dbReference type="GO" id="GO:0005829">
    <property type="term" value="C:cytosol"/>
    <property type="evidence" value="ECO:0007669"/>
    <property type="project" value="TreeGrafter"/>
</dbReference>
<comment type="similarity">
    <text evidence="3">Belongs to the Nudix hydrolase family. NudK subfamily.</text>
</comment>
<reference evidence="9 10" key="1">
    <citation type="submission" date="2020-02" db="EMBL/GenBank/DDBJ databases">
        <title>Ideonella bacterium strain TBM-1.</title>
        <authorList>
            <person name="Chen W.-M."/>
        </authorList>
    </citation>
    <scope>NUCLEOTIDE SEQUENCE [LARGE SCALE GENOMIC DNA]</scope>
    <source>
        <strain evidence="9 10">TBM-1</strain>
    </source>
</reference>
<dbReference type="AlphaFoldDB" id="A0A7C9PGL6"/>
<comment type="caution">
    <text evidence="9">The sequence shown here is derived from an EMBL/GenBank/DDBJ whole genome shotgun (WGS) entry which is preliminary data.</text>
</comment>
<feature type="domain" description="Nudix hydrolase" evidence="8">
    <location>
        <begin position="50"/>
        <end position="177"/>
    </location>
</feature>
<name>A0A7C9PGL6_9BURK</name>
<dbReference type="PANTHER" id="PTHR11839:SF18">
    <property type="entry name" value="NUDIX HYDROLASE DOMAIN-CONTAINING PROTEIN"/>
    <property type="match status" value="1"/>
</dbReference>
<dbReference type="RefSeq" id="WP_163457289.1">
    <property type="nucleotide sequence ID" value="NZ_JAAGOH010000009.1"/>
</dbReference>
<evidence type="ECO:0000256" key="3">
    <source>
        <dbReference type="ARBA" id="ARBA00007275"/>
    </source>
</evidence>
<dbReference type="SUPFAM" id="SSF55811">
    <property type="entry name" value="Nudix"/>
    <property type="match status" value="1"/>
</dbReference>
<evidence type="ECO:0000256" key="5">
    <source>
        <dbReference type="ARBA" id="ARBA00022801"/>
    </source>
</evidence>
<dbReference type="Proteomes" id="UP000484255">
    <property type="component" value="Unassembled WGS sequence"/>
</dbReference>
<dbReference type="InterPro" id="IPR020084">
    <property type="entry name" value="NUDIX_hydrolase_CS"/>
</dbReference>
<sequence length="205" mass="22905">MHPQAEGWSSGLTETKVEGREAFRGRLLQLKVDTVRLPDGAQSTREFVVHNGAAIVVPLLPDGRVVVEHQHRYPVGQVLCEFPAGKRDGEEPTWRCAWRELREETGYVAAELAFATRMFNAPAYSTEFIDLWFARGLTPGPAALDAGEWLEVSAMSVQELESLSWRGELPDAKTLVAMHYLRAMLDGRWTPVWRSVADWGAEGTV</sequence>
<evidence type="ECO:0000313" key="9">
    <source>
        <dbReference type="EMBL" id="NDY91437.1"/>
    </source>
</evidence>